<keyword evidence="2" id="KW-1185">Reference proteome</keyword>
<gene>
    <name evidence="1" type="ORF">F5972_08225</name>
</gene>
<dbReference type="EMBL" id="VYTZ01000003">
    <property type="protein sequence ID" value="KAA9379630.1"/>
    <property type="molecule type" value="Genomic_DNA"/>
</dbReference>
<protein>
    <submittedName>
        <fullName evidence="1">Uncharacterized protein</fullName>
    </submittedName>
</protein>
<proteinExistence type="predicted"/>
<name>A0A5J5K676_9ACTN</name>
<sequence>MADLKFDDDLVELQRAYVRAAEVARDLCDAFPPPTKIAAGEVVVDPALEEQLEVARAERGRLVHALYGHTFWDNVADKFAAHTELQKVAAAQAGE</sequence>
<reference evidence="1 2" key="1">
    <citation type="submission" date="2019-09" db="EMBL/GenBank/DDBJ databases">
        <title>Screening of Novel Bioactive Compounds from Soil-Associated.</title>
        <authorList>
            <person name="Gong X."/>
        </authorList>
    </citation>
    <scope>NUCLEOTIDE SEQUENCE [LARGE SCALE GENOMIC DNA]</scope>
    <source>
        <strain evidence="1 2">Gxj-6</strain>
    </source>
</reference>
<comment type="caution">
    <text evidence="1">The sequence shown here is derived from an EMBL/GenBank/DDBJ whole genome shotgun (WGS) entry which is preliminary data.</text>
</comment>
<evidence type="ECO:0000313" key="2">
    <source>
        <dbReference type="Proteomes" id="UP000327011"/>
    </source>
</evidence>
<dbReference type="RefSeq" id="WP_150932819.1">
    <property type="nucleotide sequence ID" value="NZ_VYTZ01000003.1"/>
</dbReference>
<evidence type="ECO:0000313" key="1">
    <source>
        <dbReference type="EMBL" id="KAA9379630.1"/>
    </source>
</evidence>
<dbReference type="Proteomes" id="UP000327011">
    <property type="component" value="Unassembled WGS sequence"/>
</dbReference>
<accession>A0A5J5K676</accession>
<dbReference type="AlphaFoldDB" id="A0A5J5K676"/>
<organism evidence="1 2">
    <name type="scientific">Microbispora cellulosiformans</name>
    <dbReference type="NCBI Taxonomy" id="2614688"/>
    <lineage>
        <taxon>Bacteria</taxon>
        <taxon>Bacillati</taxon>
        <taxon>Actinomycetota</taxon>
        <taxon>Actinomycetes</taxon>
        <taxon>Streptosporangiales</taxon>
        <taxon>Streptosporangiaceae</taxon>
        <taxon>Microbispora</taxon>
    </lineage>
</organism>